<evidence type="ECO:0000313" key="2">
    <source>
        <dbReference type="Proteomes" id="UP000017248"/>
    </source>
</evidence>
<comment type="caution">
    <text evidence="1">The sequence shown here is derived from an EMBL/GenBank/DDBJ whole genome shotgun (WGS) entry which is preliminary data.</text>
</comment>
<accession>U6F791</accession>
<organism evidence="1 2">
    <name type="scientific">Lactobacillus helveticus CIRM-BIA 951</name>
    <dbReference type="NCBI Taxonomy" id="1226334"/>
    <lineage>
        <taxon>Bacteria</taxon>
        <taxon>Bacillati</taxon>
        <taxon>Bacillota</taxon>
        <taxon>Bacilli</taxon>
        <taxon>Lactobacillales</taxon>
        <taxon>Lactobacillaceae</taxon>
        <taxon>Lactobacillus</taxon>
    </lineage>
</organism>
<keyword evidence="2" id="KW-1185">Reference proteome</keyword>
<dbReference type="EMBL" id="CBUK010000116">
    <property type="protein sequence ID" value="CDI58884.1"/>
    <property type="molecule type" value="Genomic_DNA"/>
</dbReference>
<dbReference type="Proteomes" id="UP000017248">
    <property type="component" value="Unassembled WGS sequence"/>
</dbReference>
<gene>
    <name evidence="1" type="ORF">LHCIRMBIA951_01650</name>
</gene>
<protein>
    <submittedName>
        <fullName evidence="1">Uncharacterized protein</fullName>
    </submittedName>
</protein>
<dbReference type="AlphaFoldDB" id="U6F791"/>
<dbReference type="HOGENOM" id="CLU_3154150_0_0_9"/>
<reference evidence="1" key="1">
    <citation type="submission" date="2013-09" db="EMBL/GenBank/DDBJ databases">
        <title>Draft Genome Sequence of five Lactobacillus helveticus strains CIRM-BIA 101T, 103, 104, 951 and 953 isolated from milk product.</title>
        <authorList>
            <person name="Valence F."/>
            <person name="Chuat V."/>
            <person name="Ma L."/>
            <person name="Creno S."/>
            <person name="Falentin H."/>
            <person name="Lortal S."/>
            <person name="Bizet C."/>
            <person name="Clermont D."/>
            <person name="Loux V."/>
            <person name="Bouchier C."/>
            <person name="Cousin S."/>
        </authorList>
    </citation>
    <scope>NUCLEOTIDE SEQUENCE [LARGE SCALE GENOMIC DNA]</scope>
    <source>
        <strain evidence="1">CIRM-BIA 951</strain>
    </source>
</reference>
<evidence type="ECO:0000313" key="1">
    <source>
        <dbReference type="EMBL" id="CDI58884.1"/>
    </source>
</evidence>
<name>U6F791_LACHE</name>
<proteinExistence type="predicted"/>
<sequence>MIKQKIIILIIMASNLALSVINSVKIVQLVRSAILRSTKQMRFRKHLN</sequence>